<dbReference type="STRING" id="1884432.SAMN05518683_12342"/>
<dbReference type="InterPro" id="IPR024046">
    <property type="entry name" value="Flagellar_assmbl_FliW_dom_sf"/>
</dbReference>
<evidence type="ECO:0000256" key="4">
    <source>
        <dbReference type="HAMAP-Rule" id="MF_01185"/>
    </source>
</evidence>
<dbReference type="Gene3D" id="2.30.290.10">
    <property type="entry name" value="BH3618-like"/>
    <property type="match status" value="1"/>
</dbReference>
<dbReference type="SUPFAM" id="SSF141457">
    <property type="entry name" value="BH3618-like"/>
    <property type="match status" value="1"/>
</dbReference>
<evidence type="ECO:0000313" key="5">
    <source>
        <dbReference type="EMBL" id="SFQ24799.1"/>
    </source>
</evidence>
<name>A0A1I5WYL2_9BACI</name>
<dbReference type="InterPro" id="IPR003775">
    <property type="entry name" value="Flagellar_assembly_factor_FliW"/>
</dbReference>
<comment type="similarity">
    <text evidence="4">Belongs to the FliW family.</text>
</comment>
<evidence type="ECO:0000256" key="1">
    <source>
        <dbReference type="ARBA" id="ARBA00022490"/>
    </source>
</evidence>
<protein>
    <recommendedName>
        <fullName evidence="4">Flagellar assembly factor FliW</fullName>
    </recommendedName>
</protein>
<evidence type="ECO:0000256" key="3">
    <source>
        <dbReference type="ARBA" id="ARBA00022845"/>
    </source>
</evidence>
<dbReference type="AlphaFoldDB" id="A0A1I5WYL2"/>
<dbReference type="GO" id="GO:0005737">
    <property type="term" value="C:cytoplasm"/>
    <property type="evidence" value="ECO:0007669"/>
    <property type="project" value="UniProtKB-SubCell"/>
</dbReference>
<comment type="subcellular location">
    <subcellularLocation>
        <location evidence="4">Cytoplasm</location>
    </subcellularLocation>
</comment>
<keyword evidence="4" id="KW-0143">Chaperone</keyword>
<keyword evidence="5" id="KW-0282">Flagellum</keyword>
<evidence type="ECO:0000256" key="2">
    <source>
        <dbReference type="ARBA" id="ARBA00022795"/>
    </source>
</evidence>
<dbReference type="Proteomes" id="UP000198892">
    <property type="component" value="Unassembled WGS sequence"/>
</dbReference>
<comment type="subunit">
    <text evidence="4">Interacts with translational regulator CsrA and flagellin(s).</text>
</comment>
<gene>
    <name evidence="4" type="primary">fliW</name>
    <name evidence="5" type="ORF">SAMN05518683_12342</name>
</gene>
<organism evidence="5 6">
    <name type="scientific">Salibacterium halotolerans</name>
    <dbReference type="NCBI Taxonomy" id="1884432"/>
    <lineage>
        <taxon>Bacteria</taxon>
        <taxon>Bacillati</taxon>
        <taxon>Bacillota</taxon>
        <taxon>Bacilli</taxon>
        <taxon>Bacillales</taxon>
        <taxon>Bacillaceae</taxon>
    </lineage>
</organism>
<dbReference type="GO" id="GO:0044780">
    <property type="term" value="P:bacterial-type flagellum assembly"/>
    <property type="evidence" value="ECO:0007669"/>
    <property type="project" value="UniProtKB-UniRule"/>
</dbReference>
<keyword evidence="5" id="KW-0969">Cilium</keyword>
<dbReference type="NCBIfam" id="NF009793">
    <property type="entry name" value="PRK13285.1-1"/>
    <property type="match status" value="1"/>
</dbReference>
<dbReference type="RefSeq" id="WP_093338887.1">
    <property type="nucleotide sequence ID" value="NZ_FOXD01000023.1"/>
</dbReference>
<keyword evidence="6" id="KW-1185">Reference proteome</keyword>
<dbReference type="PANTHER" id="PTHR39190:SF1">
    <property type="entry name" value="FLAGELLAR ASSEMBLY FACTOR FLIW"/>
    <property type="match status" value="1"/>
</dbReference>
<dbReference type="PANTHER" id="PTHR39190">
    <property type="entry name" value="FLAGELLAR ASSEMBLY FACTOR FLIW"/>
    <property type="match status" value="1"/>
</dbReference>
<keyword evidence="2 4" id="KW-1005">Bacterial flagellum biogenesis</keyword>
<proteinExistence type="inferred from homology"/>
<accession>A0A1I5WYL2</accession>
<dbReference type="Pfam" id="PF02623">
    <property type="entry name" value="FliW"/>
    <property type="match status" value="1"/>
</dbReference>
<evidence type="ECO:0000313" key="6">
    <source>
        <dbReference type="Proteomes" id="UP000198892"/>
    </source>
</evidence>
<dbReference type="OrthoDB" id="9801235at2"/>
<dbReference type="EMBL" id="FOXD01000023">
    <property type="protein sequence ID" value="SFQ24799.1"/>
    <property type="molecule type" value="Genomic_DNA"/>
</dbReference>
<dbReference type="GO" id="GO:0006417">
    <property type="term" value="P:regulation of translation"/>
    <property type="evidence" value="ECO:0007669"/>
    <property type="project" value="UniProtKB-KW"/>
</dbReference>
<reference evidence="6" key="1">
    <citation type="submission" date="2016-10" db="EMBL/GenBank/DDBJ databases">
        <authorList>
            <person name="Varghese N."/>
            <person name="Submissions S."/>
        </authorList>
    </citation>
    <scope>NUCLEOTIDE SEQUENCE [LARGE SCALE GENOMIC DNA]</scope>
    <source>
        <strain evidence="6">S7</strain>
    </source>
</reference>
<keyword evidence="1 4" id="KW-0963">Cytoplasm</keyword>
<keyword evidence="5" id="KW-0966">Cell projection</keyword>
<keyword evidence="3 4" id="KW-0810">Translation regulation</keyword>
<comment type="function">
    <text evidence="4">Acts as an anti-CsrA protein, binds CsrA and prevents it from repressing translation of its target genes, one of which is flagellin. Binds to flagellin and participates in the assembly of the flagellum.</text>
</comment>
<dbReference type="HAMAP" id="MF_01185">
    <property type="entry name" value="FliW"/>
    <property type="match status" value="1"/>
</dbReference>
<sequence>MNIQTKYFGEIRIEENSILRFEQGLPAFEDETAFVLLPFTSDEVFFILQSIHTPQLAFVMTDPFQFFDDYQVEVPDSVIEQLEIEEEKDVALFVMLTLEEPFSETTANLQAPILLNMKVQKGKQHILSESPYERKHFIFPQDSQAEEKGAR</sequence>